<gene>
    <name evidence="2" type="ORF">DSCA_53740</name>
</gene>
<dbReference type="Pfam" id="PF13450">
    <property type="entry name" value="NAD_binding_8"/>
    <property type="match status" value="1"/>
</dbReference>
<evidence type="ECO:0000256" key="1">
    <source>
        <dbReference type="SAM" id="MobiDB-lite"/>
    </source>
</evidence>
<organism evidence="2 3">
    <name type="scientific">Desulfosarcina alkanivorans</name>
    <dbReference type="NCBI Taxonomy" id="571177"/>
    <lineage>
        <taxon>Bacteria</taxon>
        <taxon>Pseudomonadati</taxon>
        <taxon>Thermodesulfobacteriota</taxon>
        <taxon>Desulfobacteria</taxon>
        <taxon>Desulfobacterales</taxon>
        <taxon>Desulfosarcinaceae</taxon>
        <taxon>Desulfosarcina</taxon>
    </lineage>
</organism>
<proteinExistence type="predicted"/>
<dbReference type="KEGG" id="dalk:DSCA_53740"/>
<feature type="compositionally biased region" description="Gly residues" evidence="1">
    <location>
        <begin position="37"/>
        <end position="48"/>
    </location>
</feature>
<accession>A0A5K7YYN8</accession>
<dbReference type="SUPFAM" id="SSF51905">
    <property type="entry name" value="FAD/NAD(P)-binding domain"/>
    <property type="match status" value="1"/>
</dbReference>
<protein>
    <recommendedName>
        <fullName evidence="4">FAD dependent oxidoreductase domain-containing protein</fullName>
    </recommendedName>
</protein>
<sequence>MKNYDAVAVGAGTAGQTAAHELRAHGLEVALVDNSGRPGGSVRPGGVPGQEVLL</sequence>
<evidence type="ECO:0000313" key="3">
    <source>
        <dbReference type="Proteomes" id="UP000427906"/>
    </source>
</evidence>
<dbReference type="Gene3D" id="3.50.50.60">
    <property type="entry name" value="FAD/NAD(P)-binding domain"/>
    <property type="match status" value="1"/>
</dbReference>
<dbReference type="AlphaFoldDB" id="A0A5K7YYN8"/>
<feature type="region of interest" description="Disordered" evidence="1">
    <location>
        <begin position="35"/>
        <end position="54"/>
    </location>
</feature>
<evidence type="ECO:0008006" key="4">
    <source>
        <dbReference type="Google" id="ProtNLM"/>
    </source>
</evidence>
<evidence type="ECO:0000313" key="2">
    <source>
        <dbReference type="EMBL" id="BBO71444.1"/>
    </source>
</evidence>
<dbReference type="Proteomes" id="UP000427906">
    <property type="component" value="Chromosome"/>
</dbReference>
<reference evidence="2 3" key="1">
    <citation type="submission" date="2019-11" db="EMBL/GenBank/DDBJ databases">
        <title>Comparative genomics of hydrocarbon-degrading Desulfosarcina strains.</title>
        <authorList>
            <person name="Watanabe M."/>
            <person name="Kojima H."/>
            <person name="Fukui M."/>
        </authorList>
    </citation>
    <scope>NUCLEOTIDE SEQUENCE [LARGE SCALE GENOMIC DNA]</scope>
    <source>
        <strain evidence="2 3">PL12</strain>
    </source>
</reference>
<name>A0A5K7YYN8_9BACT</name>
<dbReference type="RefSeq" id="WP_155319280.1">
    <property type="nucleotide sequence ID" value="NZ_AP021874.1"/>
</dbReference>
<dbReference type="InterPro" id="IPR036188">
    <property type="entry name" value="FAD/NAD-bd_sf"/>
</dbReference>
<keyword evidence="3" id="KW-1185">Reference proteome</keyword>
<dbReference type="EMBL" id="AP021874">
    <property type="protein sequence ID" value="BBO71444.1"/>
    <property type="molecule type" value="Genomic_DNA"/>
</dbReference>